<dbReference type="InterPro" id="IPR048913">
    <property type="entry name" value="BetaGal_gal-bd"/>
</dbReference>
<keyword evidence="2" id="KW-0326">Glycosidase</keyword>
<dbReference type="InterPro" id="IPR008979">
    <property type="entry name" value="Galactose-bd-like_sf"/>
</dbReference>
<dbReference type="Gene3D" id="2.60.120.260">
    <property type="entry name" value="Galactose-binding domain-like"/>
    <property type="match status" value="1"/>
</dbReference>
<organism evidence="4 5">
    <name type="scientific">Meganyctiphanes norvegica</name>
    <name type="common">Northern krill</name>
    <name type="synonym">Thysanopoda norvegica</name>
    <dbReference type="NCBI Taxonomy" id="48144"/>
    <lineage>
        <taxon>Eukaryota</taxon>
        <taxon>Metazoa</taxon>
        <taxon>Ecdysozoa</taxon>
        <taxon>Arthropoda</taxon>
        <taxon>Crustacea</taxon>
        <taxon>Multicrustacea</taxon>
        <taxon>Malacostraca</taxon>
        <taxon>Eumalacostraca</taxon>
        <taxon>Eucarida</taxon>
        <taxon>Euphausiacea</taxon>
        <taxon>Euphausiidae</taxon>
        <taxon>Meganyctiphanes</taxon>
    </lineage>
</organism>
<evidence type="ECO:0000259" key="3">
    <source>
        <dbReference type="Pfam" id="PF21467"/>
    </source>
</evidence>
<sequence length="140" mass="15439">MSPVPITNMTQLQAAFQKLKTISHNGQTMLSPSYGSRQGSMSFYKGSFEVPTDDGHPQDTFLKLDGWTKGISWINDFCLGRYWPVMGPQVTLYIPAGVLQKGTNILMLLELEASPCADPSKCYVSLVNTPQINGPTPRKL</sequence>
<protein>
    <recommendedName>
        <fullName evidence="3">Beta-galactosidase galactose-binding domain-containing protein</fullName>
    </recommendedName>
</protein>
<evidence type="ECO:0000256" key="1">
    <source>
        <dbReference type="ARBA" id="ARBA00022801"/>
    </source>
</evidence>
<comment type="caution">
    <text evidence="4">The sequence shown here is derived from an EMBL/GenBank/DDBJ whole genome shotgun (WGS) entry which is preliminary data.</text>
</comment>
<dbReference type="SUPFAM" id="SSF49785">
    <property type="entry name" value="Galactose-binding domain-like"/>
    <property type="match status" value="1"/>
</dbReference>
<gene>
    <name evidence="4" type="ORF">MNOR_LOCUS35700</name>
</gene>
<dbReference type="EMBL" id="CAXKWB010060807">
    <property type="protein sequence ID" value="CAL4183475.1"/>
    <property type="molecule type" value="Genomic_DNA"/>
</dbReference>
<dbReference type="PANTHER" id="PTHR23421">
    <property type="entry name" value="BETA-GALACTOSIDASE RELATED"/>
    <property type="match status" value="1"/>
</dbReference>
<evidence type="ECO:0000256" key="2">
    <source>
        <dbReference type="ARBA" id="ARBA00023295"/>
    </source>
</evidence>
<keyword evidence="1" id="KW-0378">Hydrolase</keyword>
<dbReference type="GO" id="GO:0005975">
    <property type="term" value="P:carbohydrate metabolic process"/>
    <property type="evidence" value="ECO:0007669"/>
    <property type="project" value="InterPro"/>
</dbReference>
<evidence type="ECO:0000313" key="4">
    <source>
        <dbReference type="EMBL" id="CAL4183475.1"/>
    </source>
</evidence>
<accession>A0AAV2SFI1</accession>
<dbReference type="AlphaFoldDB" id="A0AAV2SFI1"/>
<feature type="domain" description="Beta-galactosidase galactose-binding" evidence="3">
    <location>
        <begin position="42"/>
        <end position="104"/>
    </location>
</feature>
<name>A0AAV2SFI1_MEGNR</name>
<reference evidence="4 5" key="1">
    <citation type="submission" date="2024-05" db="EMBL/GenBank/DDBJ databases">
        <authorList>
            <person name="Wallberg A."/>
        </authorList>
    </citation>
    <scope>NUCLEOTIDE SEQUENCE [LARGE SCALE GENOMIC DNA]</scope>
</reference>
<keyword evidence="5" id="KW-1185">Reference proteome</keyword>
<dbReference type="Proteomes" id="UP001497623">
    <property type="component" value="Unassembled WGS sequence"/>
</dbReference>
<evidence type="ECO:0000313" key="5">
    <source>
        <dbReference type="Proteomes" id="UP001497623"/>
    </source>
</evidence>
<dbReference type="Pfam" id="PF21467">
    <property type="entry name" value="BetaGal_gal-bd"/>
    <property type="match status" value="1"/>
</dbReference>
<dbReference type="InterPro" id="IPR001944">
    <property type="entry name" value="Glycoside_Hdrlase_35"/>
</dbReference>
<dbReference type="GO" id="GO:0004553">
    <property type="term" value="F:hydrolase activity, hydrolyzing O-glycosyl compounds"/>
    <property type="evidence" value="ECO:0007669"/>
    <property type="project" value="InterPro"/>
</dbReference>
<proteinExistence type="predicted"/>